<dbReference type="AlphaFoldDB" id="A0AAN8RGS0"/>
<reference evidence="2 3" key="1">
    <citation type="submission" date="2019-10" db="EMBL/GenBank/DDBJ databases">
        <authorList>
            <person name="Palmer J.M."/>
        </authorList>
    </citation>
    <scope>NUCLEOTIDE SEQUENCE [LARGE SCALE GENOMIC DNA]</scope>
    <source>
        <strain evidence="2 3">TWF718</strain>
    </source>
</reference>
<name>A0AAN8RGS0_9PEZI</name>
<accession>A0AAN8RGS0</accession>
<evidence type="ECO:0000313" key="2">
    <source>
        <dbReference type="EMBL" id="KAK6339694.1"/>
    </source>
</evidence>
<evidence type="ECO:0000256" key="1">
    <source>
        <dbReference type="SAM" id="MobiDB-lite"/>
    </source>
</evidence>
<sequence length="68" mass="7572">MQEFENVSSFVWRLKQPLQLQTTSSPEAPWDSTNVSADCRSGYSSRDNSPKVLVQTEIGIGGIEVRIT</sequence>
<gene>
    <name evidence="2" type="ORF">TWF718_009089</name>
</gene>
<proteinExistence type="predicted"/>
<protein>
    <submittedName>
        <fullName evidence="2">Uncharacterized protein</fullName>
    </submittedName>
</protein>
<organism evidence="2 3">
    <name type="scientific">Orbilia javanica</name>
    <dbReference type="NCBI Taxonomy" id="47235"/>
    <lineage>
        <taxon>Eukaryota</taxon>
        <taxon>Fungi</taxon>
        <taxon>Dikarya</taxon>
        <taxon>Ascomycota</taxon>
        <taxon>Pezizomycotina</taxon>
        <taxon>Orbiliomycetes</taxon>
        <taxon>Orbiliales</taxon>
        <taxon>Orbiliaceae</taxon>
        <taxon>Orbilia</taxon>
    </lineage>
</organism>
<dbReference type="Proteomes" id="UP001313282">
    <property type="component" value="Unassembled WGS sequence"/>
</dbReference>
<evidence type="ECO:0000313" key="3">
    <source>
        <dbReference type="Proteomes" id="UP001313282"/>
    </source>
</evidence>
<feature type="region of interest" description="Disordered" evidence="1">
    <location>
        <begin position="21"/>
        <end position="48"/>
    </location>
</feature>
<keyword evidence="3" id="KW-1185">Reference proteome</keyword>
<feature type="compositionally biased region" description="Polar residues" evidence="1">
    <location>
        <begin position="21"/>
        <end position="47"/>
    </location>
</feature>
<comment type="caution">
    <text evidence="2">The sequence shown here is derived from an EMBL/GenBank/DDBJ whole genome shotgun (WGS) entry which is preliminary data.</text>
</comment>
<dbReference type="EMBL" id="JAVHNR010000006">
    <property type="protein sequence ID" value="KAK6339694.1"/>
    <property type="molecule type" value="Genomic_DNA"/>
</dbReference>